<feature type="transmembrane region" description="Helical" evidence="10">
    <location>
        <begin position="231"/>
        <end position="248"/>
    </location>
</feature>
<comment type="function">
    <text evidence="7">Member of the two-component regulatory system BvgS/BvgA. Phosphorylates BvgA via a four-step phosphorelay in response to environmental signals.</text>
</comment>
<organism evidence="13 14">
    <name type="scientific">Methyloradius palustris</name>
    <dbReference type="NCBI Taxonomy" id="2778876"/>
    <lineage>
        <taxon>Bacteria</taxon>
        <taxon>Pseudomonadati</taxon>
        <taxon>Pseudomonadota</taxon>
        <taxon>Betaproteobacteria</taxon>
        <taxon>Nitrosomonadales</taxon>
        <taxon>Methylophilaceae</taxon>
        <taxon>Methyloradius</taxon>
    </lineage>
</organism>
<feature type="domain" description="Response regulatory" evidence="12">
    <location>
        <begin position="958"/>
        <end position="1073"/>
    </location>
</feature>
<dbReference type="SUPFAM" id="SSF55874">
    <property type="entry name" value="ATPase domain of HSP90 chaperone/DNA topoisomerase II/histidine kinase"/>
    <property type="match status" value="1"/>
</dbReference>
<dbReference type="PRINTS" id="PR00344">
    <property type="entry name" value="BCTRLSENSOR"/>
</dbReference>
<evidence type="ECO:0000313" key="13">
    <source>
        <dbReference type="EMBL" id="BCM26014.1"/>
    </source>
</evidence>
<feature type="transmembrane region" description="Helical" evidence="10">
    <location>
        <begin position="321"/>
        <end position="341"/>
    </location>
</feature>
<comment type="catalytic activity">
    <reaction evidence="1">
        <text>ATP + protein L-histidine = ADP + protein N-phospho-L-histidine.</text>
        <dbReference type="EC" id="2.7.13.3"/>
    </reaction>
</comment>
<evidence type="ECO:0000256" key="2">
    <source>
        <dbReference type="ARBA" id="ARBA00012438"/>
    </source>
</evidence>
<feature type="transmembrane region" description="Helical" evidence="10">
    <location>
        <begin position="162"/>
        <end position="180"/>
    </location>
</feature>
<dbReference type="CDD" id="cd00082">
    <property type="entry name" value="HisKA"/>
    <property type="match status" value="1"/>
</dbReference>
<dbReference type="InterPro" id="IPR011006">
    <property type="entry name" value="CheY-like_superfamily"/>
</dbReference>
<feature type="transmembrane region" description="Helical" evidence="10">
    <location>
        <begin position="643"/>
        <end position="664"/>
    </location>
</feature>
<evidence type="ECO:0000256" key="3">
    <source>
        <dbReference type="ARBA" id="ARBA00022553"/>
    </source>
</evidence>
<feature type="transmembrane region" description="Helical" evidence="10">
    <location>
        <begin position="401"/>
        <end position="419"/>
    </location>
</feature>
<evidence type="ECO:0000256" key="10">
    <source>
        <dbReference type="SAM" id="Phobius"/>
    </source>
</evidence>
<feature type="transmembrane region" description="Helical" evidence="10">
    <location>
        <begin position="58"/>
        <end position="82"/>
    </location>
</feature>
<dbReference type="SUPFAM" id="SSF52172">
    <property type="entry name" value="CheY-like"/>
    <property type="match status" value="1"/>
</dbReference>
<dbReference type="InterPro" id="IPR001789">
    <property type="entry name" value="Sig_transdc_resp-reg_receiver"/>
</dbReference>
<feature type="transmembrane region" description="Helical" evidence="10">
    <location>
        <begin position="603"/>
        <end position="623"/>
    </location>
</feature>
<dbReference type="Pfam" id="PF00072">
    <property type="entry name" value="Response_reg"/>
    <property type="match status" value="1"/>
</dbReference>
<dbReference type="KEGG" id="mpau:ZMTM_22730"/>
<dbReference type="GO" id="GO:0000155">
    <property type="term" value="F:phosphorelay sensor kinase activity"/>
    <property type="evidence" value="ECO:0007669"/>
    <property type="project" value="InterPro"/>
</dbReference>
<feature type="transmembrane region" description="Helical" evidence="10">
    <location>
        <begin position="440"/>
        <end position="463"/>
    </location>
</feature>
<keyword evidence="4" id="KW-0808">Transferase</keyword>
<dbReference type="CDD" id="cd16922">
    <property type="entry name" value="HATPase_EvgS-ArcB-TorS-like"/>
    <property type="match status" value="1"/>
</dbReference>
<evidence type="ECO:0000256" key="4">
    <source>
        <dbReference type="ARBA" id="ARBA00022679"/>
    </source>
</evidence>
<evidence type="ECO:0000313" key="14">
    <source>
        <dbReference type="Proteomes" id="UP000826722"/>
    </source>
</evidence>
<dbReference type="EMBL" id="AP024110">
    <property type="protein sequence ID" value="BCM26014.1"/>
    <property type="molecule type" value="Genomic_DNA"/>
</dbReference>
<keyword evidence="5 13" id="KW-0418">Kinase</keyword>
<evidence type="ECO:0000256" key="7">
    <source>
        <dbReference type="ARBA" id="ARBA00058004"/>
    </source>
</evidence>
<dbReference type="InterPro" id="IPR036890">
    <property type="entry name" value="HATPase_C_sf"/>
</dbReference>
<evidence type="ECO:0000256" key="1">
    <source>
        <dbReference type="ARBA" id="ARBA00000085"/>
    </source>
</evidence>
<dbReference type="InterPro" id="IPR004358">
    <property type="entry name" value="Sig_transdc_His_kin-like_C"/>
</dbReference>
<sequence length="1184" mass="131392">MTTAIAEANQANNQAHEPTQRIVKVRRDYNTWVGNETLEDYALRFTPHSFRKWSVLRVANTAFGAISFLVLEAIGGTIAVNYGFINAFWAILAVSLIIFMTGLPISYYAAKYGVDMDLLTRGAGFGYIGSTISSFVYASFTFILFALEAAIMAYALELYFHMPLYIGYMVSALIVIPLVTHGVTLISRIQMITQPIWLILMVLPFIAIIHQDPHIVSRLISFTGKSTSGEFNLLMFGAATAVGVALITQIGEQVDFLRFMPEKTEENKIAWHLGVLVAGPGWIILGLVKMLGGALLAYLAIEGSMSFENAVNPTHMYFVGFSHVFSAPQIALAVTTLFVIVSQIKINMTNAYAGSLAWSNFFARLTHSHPGRVVWAVFNALIAVMLMELDVFKALEQVLGLYSNIAISWITAVVADLVINKPLGWSPKGIEFRRAYLYDINPVGVGAMLLASTISIAAFAGLFGHELKAFSAFIALGTAFVTSPLIAWYTKGKYYIARQPYKFKVVVEPFNKGVNPANLQQPEIAKAKRVEKCVVCEREYETEDMAQCPAYQGAICSLCCCLDARCDDLCKPHAKLSTQWDAMLAKLLPESLYPYLNSGLSHYILLMAVILTFLGTILGLIYFHETLILEKSAIALLPQLRMGYLKVFAALVFASAMITWWLVLTSQSRRVAQEESNRQTGLLLREIELHRQTDTELQLARQVAEQANQAKSRYITGISHELRTPLNSILGYAQLLDNDTSIPLHRQPAIRVIRRSGEHLLSLIEGTLDIARIESGKLTFDIKPLKFPELVGQIVDMFELQARNKGISFAYEVTGELPAIVRADQKRLSQILINILGNAVKFTEQGGVIFRLKYARELALVEIEDTGPGILQEEIDEVFEPFTRGSAANNSSIGGTGLGLTISKMLTQLMGGELTVKSKMGEGTTFYIRLFLPQAHLAKELASESVSSRIAYQGARKKILVVDNEAVDREMLVHILEPLGFEMAQAANGRECVDLYQTFKPDLILMDLAMPVMDGWEASYIIRKVHQSDVLIGIVSANAFDKGLENTAGIHTDDIIIKPVHVSELLDWIGNRLNIKWLTEFDSLEMSAYMPSLMSLSEHIPEKVTDFIYPPIDHVQALEGLLAVGFVRGVATKLDEIATLDQSYKEFVALMRKLLQGFQLDAMRQILLEMPTQQTKSQEISSNG</sequence>
<keyword evidence="10" id="KW-0472">Membrane</keyword>
<dbReference type="InterPro" id="IPR003594">
    <property type="entry name" value="HATPase_dom"/>
</dbReference>
<dbReference type="PANTHER" id="PTHR43047">
    <property type="entry name" value="TWO-COMPONENT HISTIDINE PROTEIN KINASE"/>
    <property type="match status" value="1"/>
</dbReference>
<dbReference type="SMART" id="SM00388">
    <property type="entry name" value="HisKA"/>
    <property type="match status" value="1"/>
</dbReference>
<protein>
    <recommendedName>
        <fullName evidence="8">Virulence sensor protein BvgS</fullName>
        <ecNumber evidence="2">2.7.13.3</ecNumber>
    </recommendedName>
</protein>
<evidence type="ECO:0000256" key="5">
    <source>
        <dbReference type="ARBA" id="ARBA00022777"/>
    </source>
</evidence>
<feature type="domain" description="Histidine kinase" evidence="11">
    <location>
        <begin position="717"/>
        <end position="934"/>
    </location>
</feature>
<dbReference type="PROSITE" id="PS50109">
    <property type="entry name" value="HIS_KIN"/>
    <property type="match status" value="1"/>
</dbReference>
<reference evidence="13" key="1">
    <citation type="journal article" date="2021" name="Arch. Microbiol.">
        <title>Methyloradius palustris gen. nov., sp. nov., a methanol-oxidizing bacterium isolated from snow.</title>
        <authorList>
            <person name="Miyadera T."/>
            <person name="Kojima H."/>
            <person name="Fukui M."/>
        </authorList>
    </citation>
    <scope>NUCLEOTIDE SEQUENCE</scope>
    <source>
        <strain evidence="13">Zm11</strain>
    </source>
</reference>
<keyword evidence="3 9" id="KW-0597">Phosphoprotein</keyword>
<dbReference type="RefSeq" id="WP_225907034.1">
    <property type="nucleotide sequence ID" value="NZ_AP024110.1"/>
</dbReference>
<gene>
    <name evidence="13" type="ORF">ZMTM_22730</name>
</gene>
<name>A0A8D5G134_9PROT</name>
<dbReference type="AlphaFoldDB" id="A0A8D5G134"/>
<proteinExistence type="predicted"/>
<evidence type="ECO:0000256" key="6">
    <source>
        <dbReference type="ARBA" id="ARBA00023012"/>
    </source>
</evidence>
<keyword evidence="14" id="KW-1185">Reference proteome</keyword>
<dbReference type="SMART" id="SM00448">
    <property type="entry name" value="REC"/>
    <property type="match status" value="1"/>
</dbReference>
<dbReference type="PROSITE" id="PS50110">
    <property type="entry name" value="RESPONSE_REGULATORY"/>
    <property type="match status" value="1"/>
</dbReference>
<evidence type="ECO:0000256" key="8">
    <source>
        <dbReference type="ARBA" id="ARBA00070152"/>
    </source>
</evidence>
<dbReference type="FunFam" id="3.30.565.10:FF:000010">
    <property type="entry name" value="Sensor histidine kinase RcsC"/>
    <property type="match status" value="1"/>
</dbReference>
<dbReference type="SUPFAM" id="SSF47384">
    <property type="entry name" value="Homodimeric domain of signal transducing histidine kinase"/>
    <property type="match status" value="1"/>
</dbReference>
<evidence type="ECO:0000259" key="12">
    <source>
        <dbReference type="PROSITE" id="PS50110"/>
    </source>
</evidence>
<dbReference type="Pfam" id="PF02518">
    <property type="entry name" value="HATPase_c"/>
    <property type="match status" value="1"/>
</dbReference>
<dbReference type="Gene3D" id="3.40.50.2300">
    <property type="match status" value="1"/>
</dbReference>
<dbReference type="Proteomes" id="UP000826722">
    <property type="component" value="Chromosome"/>
</dbReference>
<dbReference type="SMART" id="SM00387">
    <property type="entry name" value="HATPase_c"/>
    <property type="match status" value="1"/>
</dbReference>
<accession>A0A8D5G134</accession>
<feature type="transmembrane region" description="Helical" evidence="10">
    <location>
        <begin position="269"/>
        <end position="301"/>
    </location>
</feature>
<dbReference type="CDD" id="cd17546">
    <property type="entry name" value="REC_hyHK_CKI1_RcsC-like"/>
    <property type="match status" value="1"/>
</dbReference>
<dbReference type="Gene3D" id="1.10.287.130">
    <property type="match status" value="1"/>
</dbReference>
<feature type="transmembrane region" description="Helical" evidence="10">
    <location>
        <begin position="131"/>
        <end position="156"/>
    </location>
</feature>
<dbReference type="Gene3D" id="3.30.565.10">
    <property type="entry name" value="Histidine kinase-like ATPase, C-terminal domain"/>
    <property type="match status" value="1"/>
</dbReference>
<keyword evidence="10" id="KW-0812">Transmembrane</keyword>
<dbReference type="InterPro" id="IPR036097">
    <property type="entry name" value="HisK_dim/P_sf"/>
</dbReference>
<evidence type="ECO:0000256" key="9">
    <source>
        <dbReference type="PROSITE-ProRule" id="PRU00169"/>
    </source>
</evidence>
<dbReference type="Pfam" id="PF00512">
    <property type="entry name" value="HisKA"/>
    <property type="match status" value="1"/>
</dbReference>
<keyword evidence="10" id="KW-1133">Transmembrane helix</keyword>
<dbReference type="EC" id="2.7.13.3" evidence="2"/>
<feature type="transmembrane region" description="Helical" evidence="10">
    <location>
        <begin position="88"/>
        <end position="110"/>
    </location>
</feature>
<dbReference type="InterPro" id="IPR005467">
    <property type="entry name" value="His_kinase_dom"/>
</dbReference>
<feature type="transmembrane region" description="Helical" evidence="10">
    <location>
        <begin position="469"/>
        <end position="489"/>
    </location>
</feature>
<feature type="modified residue" description="4-aspartylphosphate" evidence="9">
    <location>
        <position position="1007"/>
    </location>
</feature>
<feature type="transmembrane region" description="Helical" evidence="10">
    <location>
        <begin position="192"/>
        <end position="211"/>
    </location>
</feature>
<dbReference type="Gene3D" id="1.10.4160.10">
    <property type="entry name" value="Hydantoin permease"/>
    <property type="match status" value="1"/>
</dbReference>
<evidence type="ECO:0000259" key="11">
    <source>
        <dbReference type="PROSITE" id="PS50109"/>
    </source>
</evidence>
<dbReference type="InterPro" id="IPR003661">
    <property type="entry name" value="HisK_dim/P_dom"/>
</dbReference>
<keyword evidence="6" id="KW-0902">Two-component regulatory system</keyword>